<dbReference type="Gene3D" id="1.10.510.10">
    <property type="entry name" value="Transferase(Phosphotransferase) domain 1"/>
    <property type="match status" value="1"/>
</dbReference>
<protein>
    <recommendedName>
        <fullName evidence="1">non-specific serine/threonine protein kinase</fullName>
        <ecNumber evidence="1">2.7.11.1</ecNumber>
    </recommendedName>
</protein>
<accession>A0A6A5UAD0</accession>
<dbReference type="InterPro" id="IPR011009">
    <property type="entry name" value="Kinase-like_dom_sf"/>
</dbReference>
<dbReference type="SMART" id="SM00220">
    <property type="entry name" value="S_TKc"/>
    <property type="match status" value="1"/>
</dbReference>
<organism evidence="8 9">
    <name type="scientific">Byssothecium circinans</name>
    <dbReference type="NCBI Taxonomy" id="147558"/>
    <lineage>
        <taxon>Eukaryota</taxon>
        <taxon>Fungi</taxon>
        <taxon>Dikarya</taxon>
        <taxon>Ascomycota</taxon>
        <taxon>Pezizomycotina</taxon>
        <taxon>Dothideomycetes</taxon>
        <taxon>Pleosporomycetidae</taxon>
        <taxon>Pleosporales</taxon>
        <taxon>Massarineae</taxon>
        <taxon>Massarinaceae</taxon>
        <taxon>Byssothecium</taxon>
    </lineage>
</organism>
<evidence type="ECO:0000256" key="3">
    <source>
        <dbReference type="ARBA" id="ARBA00022741"/>
    </source>
</evidence>
<dbReference type="EC" id="2.7.11.1" evidence="1"/>
<dbReference type="GO" id="GO:0005737">
    <property type="term" value="C:cytoplasm"/>
    <property type="evidence" value="ECO:0007669"/>
    <property type="project" value="TreeGrafter"/>
</dbReference>
<feature type="compositionally biased region" description="Low complexity" evidence="6">
    <location>
        <begin position="1214"/>
        <end position="1225"/>
    </location>
</feature>
<evidence type="ECO:0000256" key="1">
    <source>
        <dbReference type="ARBA" id="ARBA00012513"/>
    </source>
</evidence>
<feature type="region of interest" description="Disordered" evidence="6">
    <location>
        <begin position="1016"/>
        <end position="1119"/>
    </location>
</feature>
<dbReference type="InterPro" id="IPR050660">
    <property type="entry name" value="NEK_Ser/Thr_kinase"/>
</dbReference>
<evidence type="ECO:0000313" key="8">
    <source>
        <dbReference type="EMBL" id="KAF1961855.1"/>
    </source>
</evidence>
<reference evidence="8" key="1">
    <citation type="journal article" date="2020" name="Stud. Mycol.">
        <title>101 Dothideomycetes genomes: a test case for predicting lifestyles and emergence of pathogens.</title>
        <authorList>
            <person name="Haridas S."/>
            <person name="Albert R."/>
            <person name="Binder M."/>
            <person name="Bloem J."/>
            <person name="Labutti K."/>
            <person name="Salamov A."/>
            <person name="Andreopoulos B."/>
            <person name="Baker S."/>
            <person name="Barry K."/>
            <person name="Bills G."/>
            <person name="Bluhm B."/>
            <person name="Cannon C."/>
            <person name="Castanera R."/>
            <person name="Culley D."/>
            <person name="Daum C."/>
            <person name="Ezra D."/>
            <person name="Gonzalez J."/>
            <person name="Henrissat B."/>
            <person name="Kuo A."/>
            <person name="Liang C."/>
            <person name="Lipzen A."/>
            <person name="Lutzoni F."/>
            <person name="Magnuson J."/>
            <person name="Mondo S."/>
            <person name="Nolan M."/>
            <person name="Ohm R."/>
            <person name="Pangilinan J."/>
            <person name="Park H.-J."/>
            <person name="Ramirez L."/>
            <person name="Alfaro M."/>
            <person name="Sun H."/>
            <person name="Tritt A."/>
            <person name="Yoshinaga Y."/>
            <person name="Zwiers L.-H."/>
            <person name="Turgeon B."/>
            <person name="Goodwin S."/>
            <person name="Spatafora J."/>
            <person name="Crous P."/>
            <person name="Grigoriev I."/>
        </authorList>
    </citation>
    <scope>NUCLEOTIDE SEQUENCE</scope>
    <source>
        <strain evidence="8">CBS 675.92</strain>
    </source>
</reference>
<proteinExistence type="predicted"/>
<feature type="region of interest" description="Disordered" evidence="6">
    <location>
        <begin position="830"/>
        <end position="910"/>
    </location>
</feature>
<dbReference type="GO" id="GO:0004674">
    <property type="term" value="F:protein serine/threonine kinase activity"/>
    <property type="evidence" value="ECO:0007669"/>
    <property type="project" value="UniProtKB-EC"/>
</dbReference>
<feature type="compositionally biased region" description="Basic and acidic residues" evidence="6">
    <location>
        <begin position="593"/>
        <end position="611"/>
    </location>
</feature>
<dbReference type="SUPFAM" id="SSF56112">
    <property type="entry name" value="Protein kinase-like (PK-like)"/>
    <property type="match status" value="1"/>
</dbReference>
<feature type="compositionally biased region" description="Low complexity" evidence="6">
    <location>
        <begin position="853"/>
        <end position="903"/>
    </location>
</feature>
<sequence length="1283" mass="144267">MSWSPHFLKMQRLYFLQPQEAAFWESLPSAQDKRDYSFFAKAYKEAVEDDATLRPDSEKVWGTTADVLKRRYIKRGRNGLNPLLQADHFELTKEYQQDSAKHDTAFRKDFKLFMYGMRTYFHGIPLHDDSLYRQFLHMDESKKVQFQSLGQEAWRNFIKNPDRVKGRLRDRDNDQAHLGREGHGIDAPTILDAEETIRRLTDLKKGSKWVYIKPIYENIDSAKLKRTVYLFALEDDQNNVLDYIVVKIQGYKTQRDARENTEEEFNVQIKLSRTQCPHIVHCYGHSLRRTTRPFLGHGYLEYTPLGGLHKIMDLYYSNNMKIPEGFLSLLFRGMAEALYAMTTGMNLPFSRPRQHESRQFAKDNKLPVINTDWTPYINVDIKPANMLLGNPRSDFPAFPSAKMCDFGLIHTAQFFRDIPNNPPHDVSHCKMGYGTPGYMPLEQVYIDRPVSVSNNHTDKDYYAQHYDIDVHSEIFNVGLVMMSLMDANLVDFETGNYGPPPSETNRIRRKRTTGEFLYSKDLETLVSDCVQLSPARRPKLWELLYRIRTGMERLEESSGIRYKNAAKADLGAIADILHFDDPMVPGIGEYIGEGDRRRPAQDDENDQDVRPQRRGLSFYGGPGDSPADQDDDDDEDGDGNDVPNRLPFHDKIDARGNLFWKDGMRPGIHAGYKAKKREPKFGQFVRNDANGTRIFHPIIYRTKRKDFYEDQSKEFPEDARLADGRVARYAGSWTARRPRRMPFHNLVDSRGYLHYRHGERPARHIQTEDDGTPVFGVPVEGTTQGPNRVQLFERLYYDETTDVFARGVAPRLLEHSGFVAGLLARYAGDYVPRDDEDPGESERPQGGGVAAQRGEPAAQGGRPPAPGGEPAAQGGRPAAQGGRPAAQGGRPQPAAQGGRPAAGVPNPGAPKAIVHFQQAHLVDHLGRYHYMDNNDTVALHIGYKPLQNGVYHPVWGLNAGHDEKTGKAVFYEIVYNQDTKRLQQGKVLHYDILADTPEKRYKGTWVDRPVVRLNDSSTPAPALNHHAMGGNGAARGNQMPPPPRPAGNPPPPRAPPQNPASPPKALPQKNAPPPKAPPQNNAPTPQPPRQNAPGGRRPVHNYNPFNAYGPLNPPTASPQALVRDLTPGDISNAEAVRRRLGRYMNFQIVQLPEGPRFSWWIRTSRTTGRRLYRQLRGMSAGGQPVVMEELYFDPADGHAGGKAAPSGPPQLAGPAATTRQAAPARPAAPAPLPAPDRAPRPPVQNPAPNQARNPAQGARRPQKRRAPETFSNGSNERGAKRKK</sequence>
<keyword evidence="4" id="KW-0418">Kinase</keyword>
<name>A0A6A5UAD0_9PLEO</name>
<dbReference type="PANTHER" id="PTHR43671:SF13">
    <property type="entry name" value="SERINE_THREONINE-PROTEIN KINASE NEK2"/>
    <property type="match status" value="1"/>
</dbReference>
<evidence type="ECO:0000256" key="5">
    <source>
        <dbReference type="ARBA" id="ARBA00022840"/>
    </source>
</evidence>
<evidence type="ECO:0000256" key="6">
    <source>
        <dbReference type="SAM" id="MobiDB-lite"/>
    </source>
</evidence>
<dbReference type="GO" id="GO:0005524">
    <property type="term" value="F:ATP binding"/>
    <property type="evidence" value="ECO:0007669"/>
    <property type="project" value="UniProtKB-KW"/>
</dbReference>
<feature type="compositionally biased region" description="Pro residues" evidence="6">
    <location>
        <begin position="1226"/>
        <end position="1245"/>
    </location>
</feature>
<dbReference type="Proteomes" id="UP000800035">
    <property type="component" value="Unassembled WGS sequence"/>
</dbReference>
<feature type="region of interest" description="Disordered" evidence="6">
    <location>
        <begin position="1197"/>
        <end position="1283"/>
    </location>
</feature>
<feature type="region of interest" description="Disordered" evidence="6">
    <location>
        <begin position="588"/>
        <end position="649"/>
    </location>
</feature>
<keyword evidence="3" id="KW-0547">Nucleotide-binding</keyword>
<keyword evidence="2" id="KW-0808">Transferase</keyword>
<evidence type="ECO:0000313" key="9">
    <source>
        <dbReference type="Proteomes" id="UP000800035"/>
    </source>
</evidence>
<evidence type="ECO:0000256" key="4">
    <source>
        <dbReference type="ARBA" id="ARBA00022777"/>
    </source>
</evidence>
<dbReference type="EMBL" id="ML976980">
    <property type="protein sequence ID" value="KAF1961855.1"/>
    <property type="molecule type" value="Genomic_DNA"/>
</dbReference>
<evidence type="ECO:0000256" key="2">
    <source>
        <dbReference type="ARBA" id="ARBA00022679"/>
    </source>
</evidence>
<dbReference type="OrthoDB" id="310217at2759"/>
<feature type="compositionally biased region" description="Acidic residues" evidence="6">
    <location>
        <begin position="627"/>
        <end position="639"/>
    </location>
</feature>
<evidence type="ECO:0000259" key="7">
    <source>
        <dbReference type="PROSITE" id="PS50011"/>
    </source>
</evidence>
<dbReference type="PANTHER" id="PTHR43671">
    <property type="entry name" value="SERINE/THREONINE-PROTEIN KINASE NEK"/>
    <property type="match status" value="1"/>
</dbReference>
<dbReference type="GO" id="GO:0007059">
    <property type="term" value="P:chromosome segregation"/>
    <property type="evidence" value="ECO:0007669"/>
    <property type="project" value="TreeGrafter"/>
</dbReference>
<feature type="domain" description="Protein kinase" evidence="7">
    <location>
        <begin position="197"/>
        <end position="554"/>
    </location>
</feature>
<gene>
    <name evidence="8" type="ORF">CC80DRAFT_589334</name>
</gene>
<dbReference type="PROSITE" id="PS50011">
    <property type="entry name" value="PROTEIN_KINASE_DOM"/>
    <property type="match status" value="1"/>
</dbReference>
<keyword evidence="9" id="KW-1185">Reference proteome</keyword>
<feature type="compositionally biased region" description="Pro residues" evidence="6">
    <location>
        <begin position="1039"/>
        <end position="1077"/>
    </location>
</feature>
<dbReference type="GO" id="GO:0005634">
    <property type="term" value="C:nucleus"/>
    <property type="evidence" value="ECO:0007669"/>
    <property type="project" value="TreeGrafter"/>
</dbReference>
<keyword evidence="5" id="KW-0067">ATP-binding</keyword>
<dbReference type="InterPro" id="IPR000719">
    <property type="entry name" value="Prot_kinase_dom"/>
</dbReference>